<name>A0A1I1F2V6_9SPHI</name>
<dbReference type="OrthoDB" id="9787111at2"/>
<reference evidence="3 4" key="1">
    <citation type="submission" date="2016-10" db="EMBL/GenBank/DDBJ databases">
        <authorList>
            <person name="de Groot N.N."/>
        </authorList>
    </citation>
    <scope>NUCLEOTIDE SEQUENCE [LARGE SCALE GENOMIC DNA]</scope>
    <source>
        <strain evidence="3 4">DSM 22900</strain>
    </source>
</reference>
<dbReference type="EMBL" id="FOLL01000002">
    <property type="protein sequence ID" value="SFB93779.1"/>
    <property type="molecule type" value="Genomic_DNA"/>
</dbReference>
<dbReference type="GO" id="GO:0016757">
    <property type="term" value="F:glycosyltransferase activity"/>
    <property type="evidence" value="ECO:0007669"/>
    <property type="project" value="InterPro"/>
</dbReference>
<dbReference type="Pfam" id="PF00534">
    <property type="entry name" value="Glycos_transf_1"/>
    <property type="match status" value="1"/>
</dbReference>
<evidence type="ECO:0000259" key="1">
    <source>
        <dbReference type="Pfam" id="PF00534"/>
    </source>
</evidence>
<dbReference type="InterPro" id="IPR001296">
    <property type="entry name" value="Glyco_trans_1"/>
</dbReference>
<evidence type="ECO:0000259" key="2">
    <source>
        <dbReference type="Pfam" id="PF13439"/>
    </source>
</evidence>
<gene>
    <name evidence="3" type="ORF">SAMN05421747_102215</name>
</gene>
<evidence type="ECO:0000313" key="3">
    <source>
        <dbReference type="EMBL" id="SFB93779.1"/>
    </source>
</evidence>
<protein>
    <submittedName>
        <fullName evidence="3">Glycosyltransferase involved in cell wall bisynthesis</fullName>
    </submittedName>
</protein>
<evidence type="ECO:0000313" key="4">
    <source>
        <dbReference type="Proteomes" id="UP000199577"/>
    </source>
</evidence>
<dbReference type="AlphaFoldDB" id="A0A1I1F2V6"/>
<dbReference type="PANTHER" id="PTHR45947">
    <property type="entry name" value="SULFOQUINOVOSYL TRANSFERASE SQD2"/>
    <property type="match status" value="1"/>
</dbReference>
<dbReference type="Gene3D" id="3.40.50.2000">
    <property type="entry name" value="Glycogen Phosphorylase B"/>
    <property type="match status" value="2"/>
</dbReference>
<proteinExistence type="predicted"/>
<dbReference type="Proteomes" id="UP000199577">
    <property type="component" value="Unassembled WGS sequence"/>
</dbReference>
<accession>A0A1I1F2V6</accession>
<dbReference type="SUPFAM" id="SSF53756">
    <property type="entry name" value="UDP-Glycosyltransferase/glycogen phosphorylase"/>
    <property type="match status" value="1"/>
</dbReference>
<dbReference type="InterPro" id="IPR050194">
    <property type="entry name" value="Glycosyltransferase_grp1"/>
</dbReference>
<organism evidence="3 4">
    <name type="scientific">Parapedobacter composti</name>
    <dbReference type="NCBI Taxonomy" id="623281"/>
    <lineage>
        <taxon>Bacteria</taxon>
        <taxon>Pseudomonadati</taxon>
        <taxon>Bacteroidota</taxon>
        <taxon>Sphingobacteriia</taxon>
        <taxon>Sphingobacteriales</taxon>
        <taxon>Sphingobacteriaceae</taxon>
        <taxon>Parapedobacter</taxon>
    </lineage>
</organism>
<dbReference type="Pfam" id="PF13439">
    <property type="entry name" value="Glyco_transf_4"/>
    <property type="match status" value="1"/>
</dbReference>
<feature type="domain" description="Glycosyltransferase subfamily 4-like N-terminal" evidence="2">
    <location>
        <begin position="67"/>
        <end position="213"/>
    </location>
</feature>
<dbReference type="PANTHER" id="PTHR45947:SF13">
    <property type="entry name" value="TRANSFERASE"/>
    <property type="match status" value="1"/>
</dbReference>
<dbReference type="InterPro" id="IPR028098">
    <property type="entry name" value="Glyco_trans_4-like_N"/>
</dbReference>
<feature type="domain" description="Glycosyl transferase family 1" evidence="1">
    <location>
        <begin position="219"/>
        <end position="367"/>
    </location>
</feature>
<keyword evidence="4" id="KW-1185">Reference proteome</keyword>
<dbReference type="CDD" id="cd03801">
    <property type="entry name" value="GT4_PimA-like"/>
    <property type="match status" value="1"/>
</dbReference>
<dbReference type="STRING" id="623281.SAMN05421747_102215"/>
<keyword evidence="3" id="KW-0808">Transferase</keyword>
<dbReference type="RefSeq" id="WP_139215807.1">
    <property type="nucleotide sequence ID" value="NZ_FOLL01000002.1"/>
</dbReference>
<sequence length="408" mass="45905">MHAFFIALLHHPLSMRILIIHTHYQDPGGEDAVFRHEKALLATTEEVFPLTFRNRKGWRGAWQTLWSPWNVWAGNRVKRAIRNYRPDIVHIHNLHYAIGPIAIRIAKRCGLPVVMTLHNYRLLCPSATLFHNGRLFTDSVHAAFPWKAVRLGVHSHSVVKTWWLAATTWLHKRLGTWLMVDRYIVLTVFARQLLAGSALGLPAEKLAVKPNFVMPPDTAVPSRGKHFLFVGRLSPEKGVEVLLDAFAGTDCPLRIAGDGPLRRLVADAVAKNANINYLGSLDHAEIRRELLSCTALVFPSVWYEGMPITLLEAFSGGTPVIASDLGAMQVMVTDGQTGYLFAPGDARALREKVYQWTQLDAAGRAYMEGQAREEYERHYTAAKNRTQLLEIYVSAMQSAKKKKLQHQA</sequence>